<protein>
    <recommendedName>
        <fullName evidence="4">MORN repeat variant</fullName>
    </recommendedName>
</protein>
<dbReference type="EMBL" id="CP016907">
    <property type="protein sequence ID" value="AOC94388.1"/>
    <property type="molecule type" value="Genomic_DNA"/>
</dbReference>
<feature type="signal peptide" evidence="1">
    <location>
        <begin position="1"/>
        <end position="24"/>
    </location>
</feature>
<dbReference type="Proteomes" id="UP000093276">
    <property type="component" value="Chromosome"/>
</dbReference>
<dbReference type="GeneID" id="32307145"/>
<dbReference type="RefSeq" id="WP_066032976.1">
    <property type="nucleotide sequence ID" value="NZ_CP016907.1"/>
</dbReference>
<proteinExistence type="predicted"/>
<gene>
    <name evidence="2" type="ORF">BB050_01254</name>
</gene>
<dbReference type="KEGG" id="fjg:BB050_01254"/>
<reference evidence="2 3" key="1">
    <citation type="submission" date="2016-08" db="EMBL/GenBank/DDBJ databases">
        <title>Complete genome sequence of Flavobacterium johnsoniae strain GSE09, a volatile-producing biocontrol agent isolated from cucumber (Cucumis sativus).</title>
        <authorList>
            <person name="Jeong J.-J."/>
            <person name="Oh J.Y."/>
            <person name="Jim Y.J."/>
            <person name="Sang M.K."/>
            <person name="Kim K.D."/>
        </authorList>
    </citation>
    <scope>NUCLEOTIDE SEQUENCE [LARGE SCALE GENOMIC DNA]</scope>
    <source>
        <strain evidence="2 3">GSE09</strain>
    </source>
</reference>
<evidence type="ECO:0008006" key="4">
    <source>
        <dbReference type="Google" id="ProtNLM"/>
    </source>
</evidence>
<name>A0AAC9GHK4_9FLAO</name>
<sequence>MKNLKTLFLLLFCGLMLLSCKSKPINQKIDKKKEGVWIDSYSQDGTNYKSYEYYKNDLPVKKWRTYINGKIYKTEKYKNGICIVKSYYENGKLESKGKTKLETNSVETHWFYFGEWKFYSDKGKLKEIKNYDQGQLISEQNIK</sequence>
<evidence type="ECO:0000313" key="2">
    <source>
        <dbReference type="EMBL" id="AOC94388.1"/>
    </source>
</evidence>
<keyword evidence="1" id="KW-0732">Signal</keyword>
<organism evidence="2 3">
    <name type="scientific">Flavobacterium anhuiense</name>
    <dbReference type="NCBI Taxonomy" id="459526"/>
    <lineage>
        <taxon>Bacteria</taxon>
        <taxon>Pseudomonadati</taxon>
        <taxon>Bacteroidota</taxon>
        <taxon>Flavobacteriia</taxon>
        <taxon>Flavobacteriales</taxon>
        <taxon>Flavobacteriaceae</taxon>
        <taxon>Flavobacterium</taxon>
    </lineage>
</organism>
<accession>A0AAC9GHK4</accession>
<feature type="chain" id="PRO_5042074928" description="MORN repeat variant" evidence="1">
    <location>
        <begin position="25"/>
        <end position="143"/>
    </location>
</feature>
<dbReference type="PROSITE" id="PS51257">
    <property type="entry name" value="PROKAR_LIPOPROTEIN"/>
    <property type="match status" value="1"/>
</dbReference>
<dbReference type="Gene3D" id="3.90.930.1">
    <property type="match status" value="1"/>
</dbReference>
<evidence type="ECO:0000256" key="1">
    <source>
        <dbReference type="SAM" id="SignalP"/>
    </source>
</evidence>
<dbReference type="AlphaFoldDB" id="A0AAC9GHK4"/>
<evidence type="ECO:0000313" key="3">
    <source>
        <dbReference type="Proteomes" id="UP000093276"/>
    </source>
</evidence>